<comment type="similarity">
    <text evidence="1">Belongs to the stealth family.</text>
</comment>
<evidence type="ECO:0000313" key="8">
    <source>
        <dbReference type="Proteomes" id="UP000440513"/>
    </source>
</evidence>
<evidence type="ECO:0000259" key="5">
    <source>
        <dbReference type="Pfam" id="PF17101"/>
    </source>
</evidence>
<accession>A0A7X2P4G2</accession>
<keyword evidence="8" id="KW-1185">Reference proteome</keyword>
<evidence type="ECO:0000313" key="7">
    <source>
        <dbReference type="EMBL" id="MST67174.1"/>
    </source>
</evidence>
<dbReference type="EMBL" id="VUMS01000019">
    <property type="protein sequence ID" value="MST67174.1"/>
    <property type="molecule type" value="Genomic_DNA"/>
</dbReference>
<sequence>MAEKIDFIVLWVDGADPEWQKERAAFCPDAVNNGSDVNRFRDWDLMRYWFRGVEHFAPWVNRVFFVTSGQVPQWLNTAHPKLRLVKHEDYIPSQYLPTFNSNVIELWLNRIPELSEHFVLFNDDMFLTAPVGPEDFFKNGLPMEMALMDMATAPDPGDCLPHMQINNFAVINRHFNKKEVLKRNAGKFFTYKYGRELLRNILLFPFQYFSCFRDSHLPSSYLKRTFDCVWKEEGELLAQCSHNRFRSKSDLTHWLMKCWQICEGNFEARSSRWGRHFELWEDEIEDICSSLEQQRYRAVCLNDSKTDVDFDHIKQRLTESFEKILPERSAFELEEMYIERKSVI</sequence>
<gene>
    <name evidence="7" type="ORF">FYJ57_10700</name>
</gene>
<evidence type="ECO:0000256" key="2">
    <source>
        <dbReference type="ARBA" id="ARBA00022679"/>
    </source>
</evidence>
<dbReference type="GO" id="GO:0000271">
    <property type="term" value="P:polysaccharide biosynthetic process"/>
    <property type="evidence" value="ECO:0007669"/>
    <property type="project" value="UniProtKB-KW"/>
</dbReference>
<reference evidence="7 8" key="1">
    <citation type="submission" date="2019-08" db="EMBL/GenBank/DDBJ databases">
        <title>In-depth cultivation of the pig gut microbiome towards novel bacterial diversity and tailored functional studies.</title>
        <authorList>
            <person name="Wylensek D."/>
            <person name="Hitch T.C.A."/>
            <person name="Clavel T."/>
        </authorList>
    </citation>
    <scope>NUCLEOTIDE SEQUENCE [LARGE SCALE GENOMIC DNA]</scope>
    <source>
        <strain evidence="7 8">BSM-380-WT-5A</strain>
    </source>
</reference>
<organism evidence="7 8">
    <name type="scientific">Oliverpabstia intestinalis</name>
    <dbReference type="NCBI Taxonomy" id="2606633"/>
    <lineage>
        <taxon>Bacteria</taxon>
        <taxon>Bacillati</taxon>
        <taxon>Bacillota</taxon>
        <taxon>Clostridia</taxon>
        <taxon>Lachnospirales</taxon>
        <taxon>Lachnospiraceae</taxon>
        <taxon>Oliverpabstia</taxon>
    </lineage>
</organism>
<dbReference type="InterPro" id="IPR031356">
    <property type="entry name" value="Stealth_CR4"/>
</dbReference>
<protein>
    <submittedName>
        <fullName evidence="7">Capsule biosynthesis protein CapG</fullName>
    </submittedName>
</protein>
<dbReference type="InterPro" id="IPR047141">
    <property type="entry name" value="Stealth"/>
</dbReference>
<dbReference type="InterPro" id="IPR031358">
    <property type="entry name" value="Stealth_CR1"/>
</dbReference>
<proteinExistence type="inferred from homology"/>
<dbReference type="InterPro" id="IPR021520">
    <property type="entry name" value="Stealth_CR2"/>
</dbReference>
<dbReference type="RefSeq" id="WP_154432620.1">
    <property type="nucleotide sequence ID" value="NZ_VUMS01000019.1"/>
</dbReference>
<dbReference type="PANTHER" id="PTHR24045">
    <property type="match status" value="1"/>
</dbReference>
<evidence type="ECO:0000259" key="6">
    <source>
        <dbReference type="Pfam" id="PF17103"/>
    </source>
</evidence>
<dbReference type="Pfam" id="PF17101">
    <property type="entry name" value="Stealth_CR1"/>
    <property type="match status" value="1"/>
</dbReference>
<feature type="domain" description="Stealth protein CR2 conserved region 2" evidence="4">
    <location>
        <begin position="39"/>
        <end position="139"/>
    </location>
</feature>
<dbReference type="Pfam" id="PF11380">
    <property type="entry name" value="Stealth_CR2"/>
    <property type="match status" value="1"/>
</dbReference>
<dbReference type="Proteomes" id="UP000440513">
    <property type="component" value="Unassembled WGS sequence"/>
</dbReference>
<dbReference type="AlphaFoldDB" id="A0A7X2P4G2"/>
<evidence type="ECO:0000256" key="3">
    <source>
        <dbReference type="ARBA" id="ARBA00023169"/>
    </source>
</evidence>
<feature type="domain" description="Stealth protein CR4 conserved region 4" evidence="6">
    <location>
        <begin position="290"/>
        <end position="340"/>
    </location>
</feature>
<keyword evidence="3" id="KW-0270">Exopolysaccharide synthesis</keyword>
<dbReference type="Pfam" id="PF17103">
    <property type="entry name" value="Stealth_CR4"/>
    <property type="match status" value="1"/>
</dbReference>
<dbReference type="GO" id="GO:0016772">
    <property type="term" value="F:transferase activity, transferring phosphorus-containing groups"/>
    <property type="evidence" value="ECO:0007669"/>
    <property type="project" value="InterPro"/>
</dbReference>
<evidence type="ECO:0000256" key="1">
    <source>
        <dbReference type="ARBA" id="ARBA00007583"/>
    </source>
</evidence>
<dbReference type="PANTHER" id="PTHR24045:SF0">
    <property type="entry name" value="N-ACETYLGLUCOSAMINE-1-PHOSPHOTRANSFERASE SUBUNITS ALPHA_BETA"/>
    <property type="match status" value="1"/>
</dbReference>
<keyword evidence="2" id="KW-0808">Transferase</keyword>
<feature type="domain" description="Stealth protein CR1 conserved region 1" evidence="5">
    <location>
        <begin position="3"/>
        <end position="26"/>
    </location>
</feature>
<evidence type="ECO:0000259" key="4">
    <source>
        <dbReference type="Pfam" id="PF11380"/>
    </source>
</evidence>
<comment type="caution">
    <text evidence="7">The sequence shown here is derived from an EMBL/GenBank/DDBJ whole genome shotgun (WGS) entry which is preliminary data.</text>
</comment>
<name>A0A7X2P4G2_9FIRM</name>